<keyword evidence="3" id="KW-0723">Serine/threonine-protein kinase</keyword>
<evidence type="ECO:0000313" key="3">
    <source>
        <dbReference type="EMBL" id="CUR55049.1"/>
    </source>
</evidence>
<name>A0A2P2BZ71_9ZZZZ</name>
<dbReference type="EMBL" id="CZKA01000015">
    <property type="protein sequence ID" value="CUR55049.1"/>
    <property type="molecule type" value="Genomic_DNA"/>
</dbReference>
<dbReference type="InterPro" id="IPR011009">
    <property type="entry name" value="Kinase-like_dom_sf"/>
</dbReference>
<keyword evidence="2" id="KW-0472">Membrane</keyword>
<feature type="region of interest" description="Disordered" evidence="1">
    <location>
        <begin position="282"/>
        <end position="394"/>
    </location>
</feature>
<evidence type="ECO:0000256" key="2">
    <source>
        <dbReference type="SAM" id="Phobius"/>
    </source>
</evidence>
<keyword evidence="3" id="KW-0418">Kinase</keyword>
<gene>
    <name evidence="3" type="ORF">NOCA2220240</name>
</gene>
<dbReference type="CDD" id="cd13973">
    <property type="entry name" value="PK_MviN-like"/>
    <property type="match status" value="1"/>
</dbReference>
<reference evidence="3" key="1">
    <citation type="submission" date="2015-08" db="EMBL/GenBank/DDBJ databases">
        <authorList>
            <person name="Babu N.S."/>
            <person name="Beckwith C.J."/>
            <person name="Beseler K.G."/>
            <person name="Brison A."/>
            <person name="Carone J.V."/>
            <person name="Caskin T.P."/>
            <person name="Diamond M."/>
            <person name="Durham M.E."/>
            <person name="Foxe J.M."/>
            <person name="Go M."/>
            <person name="Henderson B.A."/>
            <person name="Jones I.B."/>
            <person name="McGettigan J.A."/>
            <person name="Micheletti S.J."/>
            <person name="Nasrallah M.E."/>
            <person name="Ortiz D."/>
            <person name="Piller C.R."/>
            <person name="Privatt S.R."/>
            <person name="Schneider S.L."/>
            <person name="Sharp S."/>
            <person name="Smith T.C."/>
            <person name="Stanton J.D."/>
            <person name="Ullery H.E."/>
            <person name="Wilson R.J."/>
            <person name="Serrano M.G."/>
            <person name="Buck G."/>
            <person name="Lee V."/>
            <person name="Wang Y."/>
            <person name="Carvalho R."/>
            <person name="Voegtly L."/>
            <person name="Shi R."/>
            <person name="Duckworth R."/>
            <person name="Johnson A."/>
            <person name="Loviza R."/>
            <person name="Walstead R."/>
            <person name="Shah Z."/>
            <person name="Kiflezghi M."/>
            <person name="Wade K."/>
            <person name="Ball S.L."/>
            <person name="Bradley K.W."/>
            <person name="Asai D.J."/>
            <person name="Bowman C.A."/>
            <person name="Russell D.A."/>
            <person name="Pope W.H."/>
            <person name="Jacobs-Sera D."/>
            <person name="Hendrix R.W."/>
            <person name="Hatfull G.F."/>
        </authorList>
    </citation>
    <scope>NUCLEOTIDE SEQUENCE</scope>
</reference>
<feature type="compositionally biased region" description="Low complexity" evidence="1">
    <location>
        <begin position="286"/>
        <end position="295"/>
    </location>
</feature>
<proteinExistence type="predicted"/>
<dbReference type="Gene3D" id="1.10.510.10">
    <property type="entry name" value="Transferase(Phosphotransferase) domain 1"/>
    <property type="match status" value="1"/>
</dbReference>
<dbReference type="Gene3D" id="3.30.200.20">
    <property type="entry name" value="Phosphorylase Kinase, domain 1"/>
    <property type="match status" value="1"/>
</dbReference>
<sequence>MTAVPNSIRTGDIVADRYRMLDLLHETEGGLFWRAFDRVLARHVAFHVIAAGDPRAPLLMDAAKRSATVVDARILRVLDADERDGICFVVNEWGSGQSLDMLLADGPLSPRRAAWIVSEVAETIAGAHELGQAHGRLVPENVLIDHNGSIKIIGFAVDAALHGLPAGRRSTDTVDLAGLLYACLVGKWPGVSTSTLPRAPQENGQPLRPRKVRAGIPKPLDVVCDEVLSPFAHTSGSHTRAIDSAAGIHQALVDFVGDPGSMAAAEKDHAPTVAWSAPTVFGPQVAPEAPSAPLPERAPESPPEPSPEPDATVAGVPVFESDWLTPRADPPPPPPRFEQPPERPLYAPDPVRRPREPAADSAPVEFWPWDTGHPTGPGPTTGTGPIVDPEPDDDRVPGRSFLRLAAVIAAAALILTAVAFAFTLNRDGSGDEPSDSPSATGPTRKAATPGAAVKVAAIEDFDPQGDPPGEYPELAADAVDGDPDTSWRTSSYKQNFGPGGLKDGVGLLLDLGSPTTVSSVDLELIGSPTGVSTYVLARRPGSAPTGDPAATTVADGTQATLTLPEDTTGRWVLVWLTSLPQVGSDFRGEIADIVVRS</sequence>
<dbReference type="InterPro" id="IPR008979">
    <property type="entry name" value="Galactose-bd-like_sf"/>
</dbReference>
<evidence type="ECO:0000256" key="1">
    <source>
        <dbReference type="SAM" id="MobiDB-lite"/>
    </source>
</evidence>
<dbReference type="SUPFAM" id="SSF49785">
    <property type="entry name" value="Galactose-binding domain-like"/>
    <property type="match status" value="1"/>
</dbReference>
<keyword evidence="2" id="KW-0812">Transmembrane</keyword>
<keyword evidence="2" id="KW-1133">Transmembrane helix</keyword>
<dbReference type="GO" id="GO:0004674">
    <property type="term" value="F:protein serine/threonine kinase activity"/>
    <property type="evidence" value="ECO:0007669"/>
    <property type="project" value="UniProtKB-KW"/>
</dbReference>
<organism evidence="3">
    <name type="scientific">metagenome</name>
    <dbReference type="NCBI Taxonomy" id="256318"/>
    <lineage>
        <taxon>unclassified sequences</taxon>
        <taxon>metagenomes</taxon>
    </lineage>
</organism>
<dbReference type="AlphaFoldDB" id="A0A2P2BZ71"/>
<feature type="compositionally biased region" description="Low complexity" evidence="1">
    <location>
        <begin position="371"/>
        <end position="385"/>
    </location>
</feature>
<feature type="transmembrane region" description="Helical" evidence="2">
    <location>
        <begin position="401"/>
        <end position="424"/>
    </location>
</feature>
<feature type="compositionally biased region" description="Pro residues" evidence="1">
    <location>
        <begin position="328"/>
        <end position="338"/>
    </location>
</feature>
<protein>
    <submittedName>
        <fullName evidence="3">Serine/threonine protein kinase</fullName>
    </submittedName>
</protein>
<dbReference type="SUPFAM" id="SSF56112">
    <property type="entry name" value="Protein kinase-like (PK-like)"/>
    <property type="match status" value="1"/>
</dbReference>
<keyword evidence="3" id="KW-0808">Transferase</keyword>
<feature type="region of interest" description="Disordered" evidence="1">
    <location>
        <begin position="428"/>
        <end position="450"/>
    </location>
</feature>
<accession>A0A2P2BZ71</accession>